<dbReference type="InterPro" id="IPR035979">
    <property type="entry name" value="RBD_domain_sf"/>
</dbReference>
<protein>
    <submittedName>
        <fullName evidence="11">Splicing factor U2af subunit</fullName>
    </submittedName>
</protein>
<dbReference type="InterPro" id="IPR003954">
    <property type="entry name" value="RRM_euk-type"/>
</dbReference>
<dbReference type="GO" id="GO:0008270">
    <property type="term" value="F:zinc ion binding"/>
    <property type="evidence" value="ECO:0007669"/>
    <property type="project" value="UniProtKB-KW"/>
</dbReference>
<feature type="compositionally biased region" description="Low complexity" evidence="8">
    <location>
        <begin position="328"/>
        <end position="345"/>
    </location>
</feature>
<evidence type="ECO:0000256" key="6">
    <source>
        <dbReference type="PROSITE-ProRule" id="PRU00176"/>
    </source>
</evidence>
<feature type="zinc finger region" description="C3H1-type" evidence="7">
    <location>
        <begin position="12"/>
        <end position="40"/>
    </location>
</feature>
<dbReference type="EMBL" id="GGYP01007776">
    <property type="protein sequence ID" value="MDE52547.1"/>
    <property type="molecule type" value="Transcribed_RNA"/>
</dbReference>
<dbReference type="PROSITE" id="PS50103">
    <property type="entry name" value="ZF_C3H1"/>
    <property type="match status" value="2"/>
</dbReference>
<dbReference type="PROSITE" id="PS50102">
    <property type="entry name" value="RRM"/>
    <property type="match status" value="1"/>
</dbReference>
<evidence type="ECO:0000259" key="10">
    <source>
        <dbReference type="PROSITE" id="PS50103"/>
    </source>
</evidence>
<feature type="domain" description="RRM" evidence="9">
    <location>
        <begin position="44"/>
        <end position="144"/>
    </location>
</feature>
<feature type="domain" description="C3H1-type" evidence="10">
    <location>
        <begin position="12"/>
        <end position="40"/>
    </location>
</feature>
<dbReference type="InterPro" id="IPR009145">
    <property type="entry name" value="U2AF_small"/>
</dbReference>
<feature type="compositionally biased region" description="Basic residues" evidence="8">
    <location>
        <begin position="317"/>
        <end position="327"/>
    </location>
</feature>
<dbReference type="GO" id="GO:0003723">
    <property type="term" value="F:RNA binding"/>
    <property type="evidence" value="ECO:0007669"/>
    <property type="project" value="UniProtKB-UniRule"/>
</dbReference>
<dbReference type="SMART" id="SM00360">
    <property type="entry name" value="RRM"/>
    <property type="match status" value="1"/>
</dbReference>
<dbReference type="Pfam" id="PF00076">
    <property type="entry name" value="RRM_1"/>
    <property type="match status" value="1"/>
</dbReference>
<evidence type="ECO:0000256" key="2">
    <source>
        <dbReference type="ARBA" id="ARBA00022737"/>
    </source>
</evidence>
<accession>A0A6G1SDH7</accession>
<feature type="compositionally biased region" description="Polar residues" evidence="8">
    <location>
        <begin position="254"/>
        <end position="274"/>
    </location>
</feature>
<dbReference type="FunFam" id="3.30.70.330:FF:000066">
    <property type="entry name" value="Splicing factor u2af 23 kDa subunit"/>
    <property type="match status" value="1"/>
</dbReference>
<proteinExistence type="predicted"/>
<evidence type="ECO:0000256" key="7">
    <source>
        <dbReference type="PROSITE-ProRule" id="PRU00723"/>
    </source>
</evidence>
<dbReference type="GO" id="GO:0089701">
    <property type="term" value="C:U2AF complex"/>
    <property type="evidence" value="ECO:0007669"/>
    <property type="project" value="InterPro"/>
</dbReference>
<feature type="domain" description="C3H1-type" evidence="10">
    <location>
        <begin position="146"/>
        <end position="173"/>
    </location>
</feature>
<keyword evidence="1 7" id="KW-0479">Metal-binding</keyword>
<dbReference type="EMBL" id="GGYP01003446">
    <property type="protein sequence ID" value="MDE48217.1"/>
    <property type="molecule type" value="Transcribed_RNA"/>
</dbReference>
<name>A0A6G1SDH7_9ACAR</name>
<dbReference type="PANTHER" id="PTHR12620">
    <property type="entry name" value="U2 SNRNP AUXILIARY FACTOR, SMALL SUBUNIT"/>
    <property type="match status" value="1"/>
</dbReference>
<dbReference type="InterPro" id="IPR000504">
    <property type="entry name" value="RRM_dom"/>
</dbReference>
<dbReference type="Gene3D" id="3.30.70.330">
    <property type="match status" value="1"/>
</dbReference>
<keyword evidence="4 7" id="KW-0862">Zinc</keyword>
<evidence type="ECO:0000259" key="9">
    <source>
        <dbReference type="PROSITE" id="PS50102"/>
    </source>
</evidence>
<dbReference type="SMART" id="SM00356">
    <property type="entry name" value="ZnF_C3H1"/>
    <property type="match status" value="2"/>
</dbReference>
<evidence type="ECO:0000313" key="11">
    <source>
        <dbReference type="EMBL" id="MDE48217.1"/>
    </source>
</evidence>
<dbReference type="InterPro" id="IPR012677">
    <property type="entry name" value="Nucleotide-bd_a/b_plait_sf"/>
</dbReference>
<dbReference type="SMART" id="SM00361">
    <property type="entry name" value="RRM_1"/>
    <property type="match status" value="1"/>
</dbReference>
<dbReference type="AlphaFoldDB" id="A0A6G1SDH7"/>
<reference evidence="11" key="1">
    <citation type="submission" date="2018-10" db="EMBL/GenBank/DDBJ databases">
        <title>Transcriptome assembly of Aceria tosichella (Wheat curl mite) Type 2.</title>
        <authorList>
            <person name="Scully E.D."/>
            <person name="Geib S.M."/>
            <person name="Palmer N.A."/>
            <person name="Gupta A.K."/>
            <person name="Sarath G."/>
            <person name="Tatineni S."/>
        </authorList>
    </citation>
    <scope>NUCLEOTIDE SEQUENCE</scope>
    <source>
        <strain evidence="11">LincolnNE</strain>
    </source>
</reference>
<feature type="compositionally biased region" description="Pro residues" evidence="8">
    <location>
        <begin position="289"/>
        <end position="305"/>
    </location>
</feature>
<evidence type="ECO:0000256" key="1">
    <source>
        <dbReference type="ARBA" id="ARBA00022723"/>
    </source>
</evidence>
<evidence type="ECO:0000256" key="4">
    <source>
        <dbReference type="ARBA" id="ARBA00022833"/>
    </source>
</evidence>
<dbReference type="InterPro" id="IPR000571">
    <property type="entry name" value="Znf_CCCH"/>
</dbReference>
<keyword evidence="2" id="KW-0677">Repeat</keyword>
<evidence type="ECO:0000256" key="8">
    <source>
        <dbReference type="SAM" id="MobiDB-lite"/>
    </source>
</evidence>
<dbReference type="SUPFAM" id="SSF54928">
    <property type="entry name" value="RNA-binding domain, RBD"/>
    <property type="match status" value="1"/>
</dbReference>
<sequence length="352" mass="40198">MADYFASIFGTEKDKVNCSFYFKIGACRHGDRCSRVHNKPSFSQTILLQNLYENPRNSTKSDGGFITDEEDQRHFDEFFEDIYVELEEKYGPIEEMNVCDNLGDHLIGNVYVKFKSEEDAERAVDHLNERWFGGKPVYAELSTVTDFREAGCRQYEIGACTRGGFCNFMHLKQISNDLKRHLFGKGSSSHRSSRRSHRSHISRSRSRSRSPRSRSRSRSRSVSLTRHRSSRKHRHRSHKSSRKSPHRSSRHGSAVNSRSRSPVTRSPLSPSGRNAPSRGHVRHTSSSRTPPPRARSPHSASPPTPTGDYPSSNHRTTVPHRPSRSRSRSLSMSPPRKSLKRSPPSVRRDELS</sequence>
<feature type="compositionally biased region" description="Basic residues" evidence="8">
    <location>
        <begin position="191"/>
        <end position="250"/>
    </location>
</feature>
<organism evidence="11">
    <name type="scientific">Aceria tosichella</name>
    <name type="common">wheat curl mite</name>
    <dbReference type="NCBI Taxonomy" id="561515"/>
    <lineage>
        <taxon>Eukaryota</taxon>
        <taxon>Metazoa</taxon>
        <taxon>Ecdysozoa</taxon>
        <taxon>Arthropoda</taxon>
        <taxon>Chelicerata</taxon>
        <taxon>Arachnida</taxon>
        <taxon>Acari</taxon>
        <taxon>Acariformes</taxon>
        <taxon>Trombidiformes</taxon>
        <taxon>Prostigmata</taxon>
        <taxon>Eupodina</taxon>
        <taxon>Eriophyoidea</taxon>
        <taxon>Eriophyidae</taxon>
        <taxon>Eriophyinae</taxon>
        <taxon>Aceriini</taxon>
        <taxon>Aceria</taxon>
    </lineage>
</organism>
<feature type="zinc finger region" description="C3H1-type" evidence="7">
    <location>
        <begin position="146"/>
        <end position="173"/>
    </location>
</feature>
<keyword evidence="5 6" id="KW-0694">RNA-binding</keyword>
<evidence type="ECO:0000313" key="12">
    <source>
        <dbReference type="EMBL" id="MDE52547.1"/>
    </source>
</evidence>
<dbReference type="Pfam" id="PF00642">
    <property type="entry name" value="zf-CCCH"/>
    <property type="match status" value="2"/>
</dbReference>
<dbReference type="PRINTS" id="PR01848">
    <property type="entry name" value="U2AUXFACTOR"/>
</dbReference>
<dbReference type="GO" id="GO:0000398">
    <property type="term" value="P:mRNA splicing, via spliceosome"/>
    <property type="evidence" value="ECO:0007669"/>
    <property type="project" value="InterPro"/>
</dbReference>
<dbReference type="CDD" id="cd12538">
    <property type="entry name" value="RRM_U2AF35"/>
    <property type="match status" value="1"/>
</dbReference>
<evidence type="ECO:0000256" key="5">
    <source>
        <dbReference type="ARBA" id="ARBA00022884"/>
    </source>
</evidence>
<gene>
    <name evidence="11" type="primary">U2af38_1</name>
    <name evidence="12" type="synonym">U2af38_0</name>
    <name evidence="12" type="ORF">g.12780</name>
    <name evidence="11" type="ORF">g.12782</name>
</gene>
<evidence type="ECO:0000256" key="3">
    <source>
        <dbReference type="ARBA" id="ARBA00022771"/>
    </source>
</evidence>
<feature type="region of interest" description="Disordered" evidence="8">
    <location>
        <begin position="182"/>
        <end position="352"/>
    </location>
</feature>
<keyword evidence="3 7" id="KW-0863">Zinc-finger</keyword>